<organism evidence="1 2">
    <name type="scientific">Enterococcus pseudoavium</name>
    <dbReference type="NCBI Taxonomy" id="44007"/>
    <lineage>
        <taxon>Bacteria</taxon>
        <taxon>Bacillati</taxon>
        <taxon>Bacillota</taxon>
        <taxon>Bacilli</taxon>
        <taxon>Lactobacillales</taxon>
        <taxon>Enterococcaceae</taxon>
        <taxon>Enterococcus</taxon>
    </lineage>
</organism>
<name>A0AAE4KW20_9ENTE</name>
<protein>
    <submittedName>
        <fullName evidence="1">Uncharacterized protein</fullName>
    </submittedName>
</protein>
<dbReference type="EMBL" id="JARQAI010000002">
    <property type="protein sequence ID" value="MDT2736115.1"/>
    <property type="molecule type" value="Genomic_DNA"/>
</dbReference>
<proteinExistence type="predicted"/>
<comment type="caution">
    <text evidence="1">The sequence shown here is derived from an EMBL/GenBank/DDBJ whole genome shotgun (WGS) entry which is preliminary data.</text>
</comment>
<accession>A0AAE4KW20</accession>
<dbReference type="Proteomes" id="UP001180842">
    <property type="component" value="Unassembled WGS sequence"/>
</dbReference>
<gene>
    <name evidence="1" type="ORF">P7H00_03055</name>
</gene>
<reference evidence="1" key="1">
    <citation type="submission" date="2023-03" db="EMBL/GenBank/DDBJ databases">
        <authorList>
            <person name="Shen W."/>
            <person name="Cai J."/>
        </authorList>
    </citation>
    <scope>NUCLEOTIDE SEQUENCE</scope>
    <source>
        <strain evidence="1">P69-2</strain>
    </source>
</reference>
<dbReference type="AlphaFoldDB" id="A0AAE4KW20"/>
<evidence type="ECO:0000313" key="2">
    <source>
        <dbReference type="Proteomes" id="UP001180842"/>
    </source>
</evidence>
<sequence length="104" mass="11665">MKKVVALVGVLAAAFLFFWISEKGEVEEKTATPDFSQPEQVERSEDFFTNRDLNELEAVNYSKYSDLLADLSDGESPIRKSTQQEFVGAKANGTGNSWTAYFEK</sequence>
<dbReference type="RefSeq" id="WP_311796549.1">
    <property type="nucleotide sequence ID" value="NZ_JARQAI010000002.1"/>
</dbReference>
<evidence type="ECO:0000313" key="1">
    <source>
        <dbReference type="EMBL" id="MDT2736115.1"/>
    </source>
</evidence>